<comment type="caution">
    <text evidence="2">The sequence shown here is derived from an EMBL/GenBank/DDBJ whole genome shotgun (WGS) entry which is preliminary data.</text>
</comment>
<organism evidence="2 3">
    <name type="scientific">Hypothenemus hampei</name>
    <name type="common">Coffee berry borer</name>
    <dbReference type="NCBI Taxonomy" id="57062"/>
    <lineage>
        <taxon>Eukaryota</taxon>
        <taxon>Metazoa</taxon>
        <taxon>Ecdysozoa</taxon>
        <taxon>Arthropoda</taxon>
        <taxon>Hexapoda</taxon>
        <taxon>Insecta</taxon>
        <taxon>Pterygota</taxon>
        <taxon>Neoptera</taxon>
        <taxon>Endopterygota</taxon>
        <taxon>Coleoptera</taxon>
        <taxon>Polyphaga</taxon>
        <taxon>Cucujiformia</taxon>
        <taxon>Curculionidae</taxon>
        <taxon>Scolytinae</taxon>
        <taxon>Hypothenemus</taxon>
    </lineage>
</organism>
<proteinExistence type="predicted"/>
<sequence length="333" mass="37741">MEVEWRLKLGKDVKYLVSAKSPHETYWTKAIALIKSWHFRRVNKIGNVSFTKPPSQVGWLTSLRAIRCTWEYLKTLEVKTLCPRSLQQDSLENIFGGIRSACGSGDNPTPFNFNLIFNLKTQIMNNLVNELCSGSNCEKDDEMLLSNLRNFILCENQPMDLDSASVVINDDTSVAEETINYIVSSVNTEATDILSVVYVSGFIAKGILQKTKCDICRNRLCGSAEGMDNEQRLIYPSEDLTICVGQAVTLIEHFLNKFGNTVNISKCLAVEIKQKIDLSVFSRELHENVAIDCFLKSLCRITIPWWCKRKNKAIKESRKGGGQKRKVAKFRHD</sequence>
<evidence type="ECO:0000313" key="3">
    <source>
        <dbReference type="Proteomes" id="UP001566132"/>
    </source>
</evidence>
<protein>
    <recommendedName>
        <fullName evidence="1">Transposable element P transposase-like RNase H C-terminal domain-containing protein</fullName>
    </recommendedName>
</protein>
<dbReference type="AlphaFoldDB" id="A0ABD1E3M7"/>
<gene>
    <name evidence="2" type="ORF">ABEB36_015015</name>
</gene>
<evidence type="ECO:0000259" key="1">
    <source>
        <dbReference type="Pfam" id="PF21789"/>
    </source>
</evidence>
<dbReference type="Pfam" id="PF21789">
    <property type="entry name" value="TNP-like_RNaseH_C"/>
    <property type="match status" value="1"/>
</dbReference>
<reference evidence="2 3" key="1">
    <citation type="submission" date="2024-05" db="EMBL/GenBank/DDBJ databases">
        <title>Genetic variation in Jamaican populations of the coffee berry borer (Hypothenemus hampei).</title>
        <authorList>
            <person name="Errbii M."/>
            <person name="Myrie A."/>
        </authorList>
    </citation>
    <scope>NUCLEOTIDE SEQUENCE [LARGE SCALE GENOMIC DNA]</scope>
    <source>
        <strain evidence="2">JA-Hopewell-2020-01-JO</strain>
        <tissue evidence="2">Whole body</tissue>
    </source>
</reference>
<feature type="domain" description="Transposable element P transposase-like RNase H C-terminal" evidence="1">
    <location>
        <begin position="88"/>
        <end position="114"/>
    </location>
</feature>
<dbReference type="Proteomes" id="UP001566132">
    <property type="component" value="Unassembled WGS sequence"/>
</dbReference>
<keyword evidence="3" id="KW-1185">Reference proteome</keyword>
<accession>A0ABD1E3M7</accession>
<evidence type="ECO:0000313" key="2">
    <source>
        <dbReference type="EMBL" id="KAL1488552.1"/>
    </source>
</evidence>
<dbReference type="InterPro" id="IPR048367">
    <property type="entry name" value="TNP-like_RNaseH_C"/>
</dbReference>
<name>A0ABD1E3M7_HYPHA</name>
<dbReference type="EMBL" id="JBDJPC010000014">
    <property type="protein sequence ID" value="KAL1488552.1"/>
    <property type="molecule type" value="Genomic_DNA"/>
</dbReference>